<protein>
    <recommendedName>
        <fullName evidence="2">DUF4440 domain-containing protein</fullName>
    </recommendedName>
</protein>
<feature type="chain" id="PRO_5021843689" description="DUF4440 domain-containing protein" evidence="1">
    <location>
        <begin position="23"/>
        <end position="321"/>
    </location>
</feature>
<keyword evidence="1" id="KW-0732">Signal</keyword>
<dbReference type="SUPFAM" id="SSF54427">
    <property type="entry name" value="NTF2-like"/>
    <property type="match status" value="1"/>
</dbReference>
<dbReference type="InterPro" id="IPR011944">
    <property type="entry name" value="Steroid_delta5-4_isomerase"/>
</dbReference>
<sequence precursor="true">MPRQFFFGLSLLCGMGAIVADAQSPTPVRVPAATTAKPAAAVQAAPENPELAAIRQTSAAFVEAFNKADAKGIAQLWAKEGEYVDESGQVTVGRLKIEELYQTFLASHPKMQIKVQIDSLRLLSDQTAIEDGRSMLSPSIPGAPAFSRYTAIHVKEGGSWKMASVRDLPTANPAARRQLADLDWLVGKWVAEEHGSVSESVFEWAAGRSFLKRTYTVTHPDRSVTSGIQIIGYSPLTEQIQSWNFGSDGSVAIGIWTSQPNGWAAAIRGLTVEGTPTFAVNVLTRIDDQAQSWKSIERRIGDVPLADTPEIILKRQPAPGK</sequence>
<proteinExistence type="predicted"/>
<accession>A0A518GLE7</accession>
<feature type="domain" description="DUF4440" evidence="2">
    <location>
        <begin position="54"/>
        <end position="162"/>
    </location>
</feature>
<keyword evidence="4" id="KW-1185">Reference proteome</keyword>
<dbReference type="InterPro" id="IPR027843">
    <property type="entry name" value="DUF4440"/>
</dbReference>
<dbReference type="Pfam" id="PF14534">
    <property type="entry name" value="DUF4440"/>
    <property type="match status" value="1"/>
</dbReference>
<dbReference type="Gene3D" id="3.10.450.50">
    <property type="match status" value="1"/>
</dbReference>
<dbReference type="RefSeq" id="WP_186377823.1">
    <property type="nucleotide sequence ID" value="NZ_CP036299.1"/>
</dbReference>
<dbReference type="AlphaFoldDB" id="A0A518GLE7"/>
<dbReference type="EMBL" id="CP036299">
    <property type="protein sequence ID" value="QDV29485.1"/>
    <property type="molecule type" value="Genomic_DNA"/>
</dbReference>
<gene>
    <name evidence="3" type="ORF">Spb1_13920</name>
</gene>
<reference evidence="3 4" key="1">
    <citation type="submission" date="2019-02" db="EMBL/GenBank/DDBJ databases">
        <title>Deep-cultivation of Planctomycetes and their phenomic and genomic characterization uncovers novel biology.</title>
        <authorList>
            <person name="Wiegand S."/>
            <person name="Jogler M."/>
            <person name="Boedeker C."/>
            <person name="Pinto D."/>
            <person name="Vollmers J."/>
            <person name="Rivas-Marin E."/>
            <person name="Kohn T."/>
            <person name="Peeters S.H."/>
            <person name="Heuer A."/>
            <person name="Rast P."/>
            <person name="Oberbeckmann S."/>
            <person name="Bunk B."/>
            <person name="Jeske O."/>
            <person name="Meyerdierks A."/>
            <person name="Storesund J.E."/>
            <person name="Kallscheuer N."/>
            <person name="Luecker S."/>
            <person name="Lage O.M."/>
            <person name="Pohl T."/>
            <person name="Merkel B.J."/>
            <person name="Hornburger P."/>
            <person name="Mueller R.-W."/>
            <person name="Bruemmer F."/>
            <person name="Labrenz M."/>
            <person name="Spormann A.M."/>
            <person name="Op den Camp H."/>
            <person name="Overmann J."/>
            <person name="Amann R."/>
            <person name="Jetten M.S.M."/>
            <person name="Mascher T."/>
            <person name="Medema M.H."/>
            <person name="Devos D.P."/>
            <person name="Kaster A.-K."/>
            <person name="Ovreas L."/>
            <person name="Rohde M."/>
            <person name="Galperin M.Y."/>
            <person name="Jogler C."/>
        </authorList>
    </citation>
    <scope>NUCLEOTIDE SEQUENCE [LARGE SCALE GENOMIC DNA]</scope>
    <source>
        <strain evidence="3 4">Spb1</strain>
    </source>
</reference>
<name>A0A518GLE7_9PLAN</name>
<evidence type="ECO:0000313" key="3">
    <source>
        <dbReference type="EMBL" id="QDV29485.1"/>
    </source>
</evidence>
<dbReference type="InterPro" id="IPR032710">
    <property type="entry name" value="NTF2-like_dom_sf"/>
</dbReference>
<evidence type="ECO:0000259" key="2">
    <source>
        <dbReference type="Pfam" id="PF14534"/>
    </source>
</evidence>
<evidence type="ECO:0000256" key="1">
    <source>
        <dbReference type="SAM" id="SignalP"/>
    </source>
</evidence>
<feature type="signal peptide" evidence="1">
    <location>
        <begin position="1"/>
        <end position="22"/>
    </location>
</feature>
<dbReference type="NCBIfam" id="TIGR02246">
    <property type="entry name" value="SgcJ/EcaC family oxidoreductase"/>
    <property type="match status" value="1"/>
</dbReference>
<dbReference type="Proteomes" id="UP000315349">
    <property type="component" value="Chromosome"/>
</dbReference>
<evidence type="ECO:0000313" key="4">
    <source>
        <dbReference type="Proteomes" id="UP000315349"/>
    </source>
</evidence>
<dbReference type="KEGG" id="peh:Spb1_13920"/>
<organism evidence="3 4">
    <name type="scientific">Planctopirus ephydatiae</name>
    <dbReference type="NCBI Taxonomy" id="2528019"/>
    <lineage>
        <taxon>Bacteria</taxon>
        <taxon>Pseudomonadati</taxon>
        <taxon>Planctomycetota</taxon>
        <taxon>Planctomycetia</taxon>
        <taxon>Planctomycetales</taxon>
        <taxon>Planctomycetaceae</taxon>
        <taxon>Planctopirus</taxon>
    </lineage>
</organism>